<evidence type="ECO:0000313" key="2">
    <source>
        <dbReference type="EMBL" id="GAL61057.1"/>
    </source>
</evidence>
<protein>
    <submittedName>
        <fullName evidence="2">Alanyl-tRNA synthetase</fullName>
        <ecNumber evidence="2">6.1.1.7</ecNumber>
    </submittedName>
</protein>
<keyword evidence="2" id="KW-0030">Aminoacyl-tRNA synthetase</keyword>
<dbReference type="Gene3D" id="3.30.930.10">
    <property type="entry name" value="Bira Bifunctional Protein, Domain 2"/>
    <property type="match status" value="1"/>
</dbReference>
<dbReference type="Pfam" id="PF01411">
    <property type="entry name" value="tRNA-synt_2c"/>
    <property type="match status" value="1"/>
</dbReference>
<dbReference type="GO" id="GO:0005524">
    <property type="term" value="F:ATP binding"/>
    <property type="evidence" value="ECO:0007669"/>
    <property type="project" value="InterPro"/>
</dbReference>
<evidence type="ECO:0000259" key="1">
    <source>
        <dbReference type="Pfam" id="PF01411"/>
    </source>
</evidence>
<comment type="caution">
    <text evidence="2">The sequence shown here is derived from an EMBL/GenBank/DDBJ whole genome shotgun (WGS) entry which is preliminary data.</text>
</comment>
<dbReference type="InterPro" id="IPR045864">
    <property type="entry name" value="aa-tRNA-synth_II/BPL/LPL"/>
</dbReference>
<dbReference type="EMBL" id="BBNQ01000001">
    <property type="protein sequence ID" value="GAL61057.1"/>
    <property type="molecule type" value="Genomic_DNA"/>
</dbReference>
<sequence length="37" mass="4237">MKSQDIRAKFLSFFEDKKHSIVPSAPMVLKDDPTLCL</sequence>
<dbReference type="SUPFAM" id="SSF55681">
    <property type="entry name" value="Class II aaRS and biotin synthetases"/>
    <property type="match status" value="1"/>
</dbReference>
<evidence type="ECO:0000313" key="3">
    <source>
        <dbReference type="Proteomes" id="UP000029644"/>
    </source>
</evidence>
<gene>
    <name evidence="2" type="ORF">JCM19300_3995</name>
</gene>
<feature type="domain" description="Alanyl-tRNA synthetase class IIc N-terminal" evidence="1">
    <location>
        <begin position="5"/>
        <end position="36"/>
    </location>
</feature>
<dbReference type="GO" id="GO:0004813">
    <property type="term" value="F:alanine-tRNA ligase activity"/>
    <property type="evidence" value="ECO:0007669"/>
    <property type="project" value="UniProtKB-EC"/>
</dbReference>
<proteinExistence type="predicted"/>
<dbReference type="AlphaFoldDB" id="A0A090W0J8"/>
<name>A0A090W0J8_9FLAO</name>
<organism evidence="2 3">
    <name type="scientific">Algibacter lectus</name>
    <dbReference type="NCBI Taxonomy" id="221126"/>
    <lineage>
        <taxon>Bacteria</taxon>
        <taxon>Pseudomonadati</taxon>
        <taxon>Bacteroidota</taxon>
        <taxon>Flavobacteriia</taxon>
        <taxon>Flavobacteriales</taxon>
        <taxon>Flavobacteriaceae</taxon>
        <taxon>Algibacter</taxon>
    </lineage>
</organism>
<accession>A0A090W0J8</accession>
<dbReference type="Proteomes" id="UP000029644">
    <property type="component" value="Unassembled WGS sequence"/>
</dbReference>
<dbReference type="GO" id="GO:0006419">
    <property type="term" value="P:alanyl-tRNA aminoacylation"/>
    <property type="evidence" value="ECO:0007669"/>
    <property type="project" value="InterPro"/>
</dbReference>
<dbReference type="InterPro" id="IPR018164">
    <property type="entry name" value="Ala-tRNA-synth_IIc_N"/>
</dbReference>
<dbReference type="EC" id="6.1.1.7" evidence="2"/>
<reference evidence="2 3" key="1">
    <citation type="journal article" date="2014" name="Genome Announc.">
        <title>Draft Genome Sequences of Marine Flavobacterium Algibacter lectus Strains SS8 and NR4.</title>
        <authorList>
            <person name="Takatani N."/>
            <person name="Nakanishi M."/>
            <person name="Meirelles P."/>
            <person name="Mino S."/>
            <person name="Suda W."/>
            <person name="Oshima K."/>
            <person name="Hattori M."/>
            <person name="Ohkuma M."/>
            <person name="Hosokawa M."/>
            <person name="Miyashita K."/>
            <person name="Thompson F.L."/>
            <person name="Niwa A."/>
            <person name="Sawabe T."/>
            <person name="Sawabe T."/>
        </authorList>
    </citation>
    <scope>NUCLEOTIDE SEQUENCE [LARGE SCALE GENOMIC DNA]</scope>
    <source>
        <strain evidence="2 3">JCM 19300</strain>
    </source>
</reference>
<keyword evidence="2" id="KW-0436">Ligase</keyword>